<dbReference type="Pfam" id="PF13810">
    <property type="entry name" value="DUF4185"/>
    <property type="match status" value="1"/>
</dbReference>
<comment type="caution">
    <text evidence="2">The sequence shown here is derived from an EMBL/GenBank/DDBJ whole genome shotgun (WGS) entry which is preliminary data.</text>
</comment>
<proteinExistence type="predicted"/>
<evidence type="ECO:0000313" key="2">
    <source>
        <dbReference type="EMBL" id="TDK91195.1"/>
    </source>
</evidence>
<reference evidence="2 3" key="1">
    <citation type="submission" date="2019-01" db="EMBL/GenBank/DDBJ databases">
        <title>High-quality-draft genome sequences of five non-tuberculosis mycobacteriaceae isolated from a nosocomial environment.</title>
        <authorList>
            <person name="Tiago I."/>
            <person name="Alarico S."/>
            <person name="Pereira S.G."/>
            <person name="Coelho C."/>
            <person name="Maranha A."/>
            <person name="Empadinhas N."/>
        </authorList>
    </citation>
    <scope>NUCLEOTIDE SEQUENCE [LARGE SCALE GENOMIC DNA]</scope>
    <source>
        <strain evidence="2 3">24AIII</strain>
    </source>
</reference>
<protein>
    <submittedName>
        <fullName evidence="2">DUF4185 domain-containing protein</fullName>
    </submittedName>
</protein>
<dbReference type="RefSeq" id="WP_133426177.1">
    <property type="nucleotide sequence ID" value="NZ_SDLO01000005.1"/>
</dbReference>
<evidence type="ECO:0000313" key="3">
    <source>
        <dbReference type="Proteomes" id="UP000294929"/>
    </source>
</evidence>
<gene>
    <name evidence="2" type="ORF">EUA03_07855</name>
</gene>
<organism evidence="2 3">
    <name type="scientific">Mycolicibacterium mucogenicum</name>
    <name type="common">Mycobacterium mucogenicum</name>
    <dbReference type="NCBI Taxonomy" id="56689"/>
    <lineage>
        <taxon>Bacteria</taxon>
        <taxon>Bacillati</taxon>
        <taxon>Actinomycetota</taxon>
        <taxon>Actinomycetes</taxon>
        <taxon>Mycobacteriales</taxon>
        <taxon>Mycobacteriaceae</taxon>
        <taxon>Mycolicibacterium</taxon>
    </lineage>
</organism>
<dbReference type="InterPro" id="IPR025442">
    <property type="entry name" value="DUF4185"/>
</dbReference>
<feature type="domain" description="DUF4185" evidence="1">
    <location>
        <begin position="203"/>
        <end position="537"/>
    </location>
</feature>
<dbReference type="EMBL" id="SDLO01000005">
    <property type="protein sequence ID" value="TDK91195.1"/>
    <property type="molecule type" value="Genomic_DNA"/>
</dbReference>
<name>A0A4V3AWL8_MYCMU</name>
<dbReference type="AlphaFoldDB" id="A0A4V3AWL8"/>
<sequence>MGLSLREMLFLPPEVDDLAKSVHAMSENHANSADFYRGLVKVSTWEGSAAATAKDSILAAAKHHDATAADLKTAASSMDRCETESQKVSNMARALLNFAAQVPQVEVNMDTNAVVPPDLSLYTPEVAQKLSEKVADLEAQIADSVAASDVVDSDLAKAMSLISGVPVRPAPQAPPPALPPLAPGQSRNLGPVAGTGAVPGIPGIGAADLGEPVQLPDGHWVQIFGDSFRDPKVGGPDNPHFPSVAVPVTFDKQGRPHYGLPLTGPDGKSNLLFPLPKNDQLPLDKLPKGFDINNYKYTLPAGSFQANGKSYMMVVATDGHLQPIGGSWMVEVNNDPAKGWQMIPGSYRAWDSVPAPTKDEPWRVQGVHGNPPSQISAYQGSDGKVHIAADSFDRSRGITMYQVDNPADAWDRSKWRPLLGDGTYGDAGQLSRAEISQGNRFGELSFREVEGRPVLSGFNQSTFGTEVRVGDESNPARIFDGRPTVVAPGGRWEDNIPGQYPQNYGGYIMPGSTLNNLNVLISQWNTTTNDTYTVEQFQVNPNR</sequence>
<dbReference type="Proteomes" id="UP000294929">
    <property type="component" value="Unassembled WGS sequence"/>
</dbReference>
<accession>A0A4V3AWL8</accession>
<evidence type="ECO:0000259" key="1">
    <source>
        <dbReference type="Pfam" id="PF13810"/>
    </source>
</evidence>